<keyword evidence="1" id="KW-0614">Plasmid</keyword>
<evidence type="ECO:0000313" key="1">
    <source>
        <dbReference type="EMBL" id="AXK43813.1"/>
    </source>
</evidence>
<name>A0A345YIR1_9SPHN</name>
<dbReference type="EMBL" id="CP031358">
    <property type="protein sequence ID" value="AXK43813.1"/>
    <property type="molecule type" value="Genomic_DNA"/>
</dbReference>
<dbReference type="RefSeq" id="WP_115418126.1">
    <property type="nucleotide sequence ID" value="NZ_CP031358.1"/>
</dbReference>
<organism evidence="1 2">
    <name type="scientific">Erythrobacter aureus</name>
    <dbReference type="NCBI Taxonomy" id="2182384"/>
    <lineage>
        <taxon>Bacteria</taxon>
        <taxon>Pseudomonadati</taxon>
        <taxon>Pseudomonadota</taxon>
        <taxon>Alphaproteobacteria</taxon>
        <taxon>Sphingomonadales</taxon>
        <taxon>Erythrobacteraceae</taxon>
        <taxon>Erythrobacter/Porphyrobacter group</taxon>
        <taxon>Erythrobacter</taxon>
    </lineage>
</organism>
<gene>
    <name evidence="1" type="ORF">DVR09_15265</name>
</gene>
<proteinExistence type="predicted"/>
<geneLocation type="plasmid" evidence="1 2">
    <name>unnamed</name>
</geneLocation>
<dbReference type="Proteomes" id="UP000254508">
    <property type="component" value="Plasmid unnamed"/>
</dbReference>
<reference evidence="1 2" key="1">
    <citation type="submission" date="2018-07" db="EMBL/GenBank/DDBJ databases">
        <title>Genome sequence of Erythrobacter strain YH-07, an antagonistic bacterium isolated from Yellow Sea.</title>
        <authorList>
            <person name="Tang T."/>
            <person name="Liu Q."/>
            <person name="Sun X."/>
        </authorList>
    </citation>
    <scope>NUCLEOTIDE SEQUENCE [LARGE SCALE GENOMIC DNA]</scope>
    <source>
        <strain evidence="1 2">YH-07</strain>
        <plasmid evidence="1 2">unnamed</plasmid>
    </source>
</reference>
<accession>A0A345YIR1</accession>
<dbReference type="KEGG" id="err:DVR09_15265"/>
<evidence type="ECO:0000313" key="2">
    <source>
        <dbReference type="Proteomes" id="UP000254508"/>
    </source>
</evidence>
<dbReference type="AlphaFoldDB" id="A0A345YIR1"/>
<sequence>MPFNRNAPAPAPTDQTVPCVNQSMWHASLRAPDGSVLSEEFPGARDDRGAWNAANAWLLHDALPRMHDASGAGGRCGLTERARSRFHDALLSYDGEIVIDEHFELRLEHYTGDDCEKLAAARIPAPAAAGTAVAAFGFLAALGSSNPFM</sequence>
<protein>
    <submittedName>
        <fullName evidence="1">Uncharacterized protein</fullName>
    </submittedName>
</protein>
<keyword evidence="2" id="KW-1185">Reference proteome</keyword>